<gene>
    <name evidence="1" type="ORF">EZS28_032998</name>
</gene>
<dbReference type="EMBL" id="SNRW01014423">
    <property type="protein sequence ID" value="KAA6371475.1"/>
    <property type="molecule type" value="Genomic_DNA"/>
</dbReference>
<dbReference type="Proteomes" id="UP000324800">
    <property type="component" value="Unassembled WGS sequence"/>
</dbReference>
<reference evidence="1 2" key="1">
    <citation type="submission" date="2019-03" db="EMBL/GenBank/DDBJ databases">
        <title>Single cell metagenomics reveals metabolic interactions within the superorganism composed of flagellate Streblomastix strix and complex community of Bacteroidetes bacteria on its surface.</title>
        <authorList>
            <person name="Treitli S.C."/>
            <person name="Kolisko M."/>
            <person name="Husnik F."/>
            <person name="Keeling P."/>
            <person name="Hampl V."/>
        </authorList>
    </citation>
    <scope>NUCLEOTIDE SEQUENCE [LARGE SCALE GENOMIC DNA]</scope>
    <source>
        <strain evidence="1">ST1C</strain>
    </source>
</reference>
<evidence type="ECO:0000313" key="1">
    <source>
        <dbReference type="EMBL" id="KAA6371475.1"/>
    </source>
</evidence>
<sequence length="536" mass="57330">NAIHSSINGTTGFLQIQDSQFIQCIGSGIDGGAILLFVYNGGQVTISNSSFNQCESQFGGGIYVTIQTDGKITIDGQCSFTECKASYSGGGIYADISGMNSLLALEDGLKYEGCLSQYSHGGGGIYVDIDYQGTCIINKVQFNYCNAINGGAYYEGGGMHMSLQQVNSILELIDLSFENCSVFGYIENVEIYNKGGGIFIQILNDAQLIISEICSFKNCSCSLYGGGCYVLCTGIGTQIQATGQLEFENCNSDLGGGMFVYIDEQATVDINQISFKDCSAQSGGGLMTDIKNGGKFSISGISSFLNCESLNGGGIYSNISYGTLNIEDSTFDRCTCIQPGNGGGIALIQGTSSKISITNSSFINCKTISNTSDQRYGWGGAIFIQTSVSAENLNETNFLLRNLIFSGCQAVNQIGNNIHIQSSNTYTTGEAIKNGSLLTVKDITDLYENKLYGSDYMGIDESDIDDGNAPISKHEPLFNIPQSRMFLNPYLVDANDGIDNVFCGQSDMPCNGGIYIEIMEENSGLNLTTLSFENCS</sequence>
<dbReference type="AlphaFoldDB" id="A0A5J4UNZ9"/>
<name>A0A5J4UNZ9_9EUKA</name>
<accession>A0A5J4UNZ9</accession>
<evidence type="ECO:0000313" key="2">
    <source>
        <dbReference type="Proteomes" id="UP000324800"/>
    </source>
</evidence>
<evidence type="ECO:0008006" key="3">
    <source>
        <dbReference type="Google" id="ProtNLM"/>
    </source>
</evidence>
<proteinExistence type="predicted"/>
<organism evidence="1 2">
    <name type="scientific">Streblomastix strix</name>
    <dbReference type="NCBI Taxonomy" id="222440"/>
    <lineage>
        <taxon>Eukaryota</taxon>
        <taxon>Metamonada</taxon>
        <taxon>Preaxostyla</taxon>
        <taxon>Oxymonadida</taxon>
        <taxon>Streblomastigidae</taxon>
        <taxon>Streblomastix</taxon>
    </lineage>
</organism>
<comment type="caution">
    <text evidence="1">The sequence shown here is derived from an EMBL/GenBank/DDBJ whole genome shotgun (WGS) entry which is preliminary data.</text>
</comment>
<feature type="non-terminal residue" evidence="1">
    <location>
        <position position="1"/>
    </location>
</feature>
<feature type="non-terminal residue" evidence="1">
    <location>
        <position position="536"/>
    </location>
</feature>
<protein>
    <recommendedName>
        <fullName evidence="3">Right handed beta helix domain-containing protein</fullName>
    </recommendedName>
</protein>